<dbReference type="PANTHER" id="PTHR46362">
    <property type="entry name" value="GEM-ASSOCIATED PROTEIN 5"/>
    <property type="match status" value="1"/>
</dbReference>
<protein>
    <recommendedName>
        <fullName evidence="2">Gem-associated protein 5 TPR domain-containing protein</fullName>
    </recommendedName>
</protein>
<dbReference type="InterPro" id="IPR056421">
    <property type="entry name" value="TPR_GEMI5"/>
</dbReference>
<dbReference type="InterPro" id="IPR052640">
    <property type="entry name" value="Gemin-5"/>
</dbReference>
<dbReference type="EMBL" id="HBIS01005460">
    <property type="protein sequence ID" value="CAE0611091.1"/>
    <property type="molecule type" value="Transcribed_RNA"/>
</dbReference>
<name>A0A7S3XFL5_9CHLO</name>
<dbReference type="Gene3D" id="2.130.10.10">
    <property type="entry name" value="YVTN repeat-like/Quinoprotein amine dehydrogenase"/>
    <property type="match status" value="2"/>
</dbReference>
<dbReference type="SUPFAM" id="SSF50978">
    <property type="entry name" value="WD40 repeat-like"/>
    <property type="match status" value="2"/>
</dbReference>
<evidence type="ECO:0000259" key="2">
    <source>
        <dbReference type="Pfam" id="PF23774"/>
    </source>
</evidence>
<keyword evidence="1" id="KW-0853">WD repeat</keyword>
<dbReference type="GO" id="GO:0032797">
    <property type="term" value="C:SMN complex"/>
    <property type="evidence" value="ECO:0007669"/>
    <property type="project" value="TreeGrafter"/>
</dbReference>
<dbReference type="Pfam" id="PF00400">
    <property type="entry name" value="WD40"/>
    <property type="match status" value="2"/>
</dbReference>
<dbReference type="SMART" id="SM00320">
    <property type="entry name" value="WD40"/>
    <property type="match status" value="6"/>
</dbReference>
<reference evidence="3" key="1">
    <citation type="submission" date="2021-01" db="EMBL/GenBank/DDBJ databases">
        <authorList>
            <person name="Corre E."/>
            <person name="Pelletier E."/>
            <person name="Niang G."/>
            <person name="Scheremetjew M."/>
            <person name="Finn R."/>
            <person name="Kale V."/>
            <person name="Holt S."/>
            <person name="Cochrane G."/>
            <person name="Meng A."/>
            <person name="Brown T."/>
            <person name="Cohen L."/>
        </authorList>
    </citation>
    <scope>NUCLEOTIDE SEQUENCE</scope>
    <source>
        <strain evidence="3">CCMP1897</strain>
    </source>
</reference>
<gene>
    <name evidence="3" type="ORF">PSAL00342_LOCUS4926</name>
</gene>
<evidence type="ECO:0000256" key="1">
    <source>
        <dbReference type="PROSITE-ProRule" id="PRU00221"/>
    </source>
</evidence>
<dbReference type="InterPro" id="IPR015943">
    <property type="entry name" value="WD40/YVTN_repeat-like_dom_sf"/>
</dbReference>
<dbReference type="GO" id="GO:0003730">
    <property type="term" value="F:mRNA 3'-UTR binding"/>
    <property type="evidence" value="ECO:0007669"/>
    <property type="project" value="TreeGrafter"/>
</dbReference>
<dbReference type="PROSITE" id="PS50082">
    <property type="entry name" value="WD_REPEATS_2"/>
    <property type="match status" value="1"/>
</dbReference>
<dbReference type="InterPro" id="IPR001680">
    <property type="entry name" value="WD40_rpt"/>
</dbReference>
<feature type="repeat" description="WD" evidence="1">
    <location>
        <begin position="743"/>
        <end position="773"/>
    </location>
</feature>
<dbReference type="Pfam" id="PF23774">
    <property type="entry name" value="TPR_GEMI5"/>
    <property type="match status" value="1"/>
</dbReference>
<dbReference type="GO" id="GO:0000387">
    <property type="term" value="P:spliceosomal snRNP assembly"/>
    <property type="evidence" value="ECO:0007669"/>
    <property type="project" value="TreeGrafter"/>
</dbReference>
<feature type="domain" description="Gem-associated protein 5 TPR" evidence="2">
    <location>
        <begin position="844"/>
        <end position="1021"/>
    </location>
</feature>
<accession>A0A7S3XFL5</accession>
<organism evidence="3">
    <name type="scientific">Picocystis salinarum</name>
    <dbReference type="NCBI Taxonomy" id="88271"/>
    <lineage>
        <taxon>Eukaryota</taxon>
        <taxon>Viridiplantae</taxon>
        <taxon>Chlorophyta</taxon>
        <taxon>Picocystophyceae</taxon>
        <taxon>Picocystales</taxon>
        <taxon>Picocystaceae</taxon>
        <taxon>Picocystis</taxon>
    </lineage>
</organism>
<sequence>MAMDERFANGRGHGAVLCRRMWLPPSPNWYTAHAVDVDVKGEEMIYAAHTGVVVLRIAKEGGFLQGRVVLKHGRGFSRAAVVAYLRGPSTSHVAMVGCQDGSLHVWDTKAAEPAKIKATDSTPITAICGSVLSGNKAFVGRGSGKFEAWTIGKRTGVLSDSISVAQCAICCIAASTRYPLEAVAADIKGGLHLVCLEGGLNETQKFAEHSAEVTALAWHPEYIPEGAPDRKERRTWLLSAGRDNVVKIFQFSRRGPKFSVEESRILPSQVMNTTLPSRFSNDDSSTARRWIAADWIACNDENELRIVTADGAGRTLLWSMQIGRTGLAVVGQPLSFPSFHTRPVFCLRTLNTRGHFLSTSMDRTCALWSALQPEQAPMSKLSTLGGFVYALAANYRDQVAIGCGDSVVRLLSIHRIDEESSSENVSPSRVESIWHDLHQSVEDYCNGMPSRHASVLWKGLPSACKVTAVAWGDAETNAVAFGLAGGQVGLFVDEQGNAQLFKRMHEGPVKQVQCFGGTVYSLGMDGHLFSHECSTDKKSGDSTWRKQTRDISSVLDEGLMGSISAFAWQKGRGDGGEAAIAVAFTSGQLRVYSFENGKFEVTAGMQSTAKVSSICWNPNDTKDSSRWFLFSREDGSLFAACANLTNKEFEDISRIDAVSATMSDLPRKQECKNTRLQYQSSTLVELRAHSRKHAVSSSIWLSGEDLIVVVASADGSISIIQLISETIPGRTGLSWKVDEMCSSQGHDGPVLSIVQTGPRTFITGGEDQSIRLWYLSLGFGDVQQQDGQQDANLSQLGADSRNALGYASLVKNAPESYSFGPISPWIADIGAKDVTLSLNAQAVSFMQLLHSESEYLGMEEDVEENMVKAGVLAYWRGDYALAMERFFSAGCINGAMVNLAAGAGRSAWEQATKSYAGLLERQGQVQMAALQLLAIGDLEGATKMLQRQQLEQDSNMLAAVRGLAVSTPFASKNDAEQEARQLVTEGRRGDAVRVMIGAARDASSFLQYVHFLRNAAELCVRLTKEADTANKDFVSLGFATLASFAAVAENKGEVYERIERWAFTGSYPYHIALENVAVLSDALGKGTFPDTAPCSSHDAAVVVETLPPVFDKLVDPAQAVARMVHATMLRILGDTIGPLKSERKALHCIENDLITRRFSIGLNHAILNKLKNREGDLGVAASAFLLYKELSVTKLKSKERLECIADGLLLDRYARQQALQVCFERLGVAKQTLVHCAAVGTCIEELNSDEQTDLLQVLQAISILELEDPSGPSWRECLGEGWQRPVPEPTLELGQVTLSLLTERLEQVRGHLLSFDGYPFPPLVRSAAELARQACAIDEHAVARAIARWIQPFCVNKREQADFFPYLSSSTETSVEDRRSYTREELLALRDAKAPVPSTLVPGKGWKEVRG</sequence>
<proteinExistence type="predicted"/>
<evidence type="ECO:0000313" key="3">
    <source>
        <dbReference type="EMBL" id="CAE0611091.1"/>
    </source>
</evidence>
<dbReference type="PANTHER" id="PTHR46362:SF1">
    <property type="entry name" value="GEM-ASSOCIATED PROTEIN 5"/>
    <property type="match status" value="1"/>
</dbReference>
<dbReference type="GO" id="GO:0005634">
    <property type="term" value="C:nucleus"/>
    <property type="evidence" value="ECO:0007669"/>
    <property type="project" value="TreeGrafter"/>
</dbReference>
<dbReference type="InterPro" id="IPR036322">
    <property type="entry name" value="WD40_repeat_dom_sf"/>
</dbReference>